<proteinExistence type="predicted"/>
<dbReference type="PANTHER" id="PTHR43385:SF1">
    <property type="entry name" value="RIBOFLAVIN TRANSPORTER RIBJ"/>
    <property type="match status" value="1"/>
</dbReference>
<keyword evidence="5 6" id="KW-0472">Membrane</keyword>
<protein>
    <submittedName>
        <fullName evidence="7">Uncharacterized protein</fullName>
    </submittedName>
</protein>
<keyword evidence="8" id="KW-1185">Reference proteome</keyword>
<dbReference type="Proteomes" id="UP001054945">
    <property type="component" value="Unassembled WGS sequence"/>
</dbReference>
<feature type="transmembrane region" description="Helical" evidence="6">
    <location>
        <begin position="111"/>
        <end position="131"/>
    </location>
</feature>
<evidence type="ECO:0000256" key="3">
    <source>
        <dbReference type="ARBA" id="ARBA00022692"/>
    </source>
</evidence>
<gene>
    <name evidence="7" type="primary">AVEN_32663_1</name>
    <name evidence="7" type="ORF">CEXT_84731</name>
</gene>
<dbReference type="InterPro" id="IPR052983">
    <property type="entry name" value="MFS_Riboflavin_Transporter"/>
</dbReference>
<keyword evidence="3 6" id="KW-0812">Transmembrane</keyword>
<feature type="transmembrane region" description="Helical" evidence="6">
    <location>
        <begin position="137"/>
        <end position="156"/>
    </location>
</feature>
<dbReference type="AlphaFoldDB" id="A0AAV4RHJ7"/>
<feature type="transmembrane region" description="Helical" evidence="6">
    <location>
        <begin position="177"/>
        <end position="197"/>
    </location>
</feature>
<dbReference type="PANTHER" id="PTHR43385">
    <property type="entry name" value="RIBOFLAVIN TRANSPORTER RIBJ"/>
    <property type="match status" value="1"/>
</dbReference>
<feature type="transmembrane region" description="Helical" evidence="6">
    <location>
        <begin position="83"/>
        <end position="104"/>
    </location>
</feature>
<name>A0AAV4RHJ7_CAEEX</name>
<feature type="transmembrane region" description="Helical" evidence="6">
    <location>
        <begin position="41"/>
        <end position="68"/>
    </location>
</feature>
<dbReference type="SUPFAM" id="SSF103473">
    <property type="entry name" value="MFS general substrate transporter"/>
    <property type="match status" value="1"/>
</dbReference>
<evidence type="ECO:0000256" key="5">
    <source>
        <dbReference type="ARBA" id="ARBA00023136"/>
    </source>
</evidence>
<sequence length="251" mass="28364">MPVLLQVHRLSSDFGGNPCESVMKSVDTNKEKKTRLGAFHIFWDLTFFLIVLNQSLFTFEVTIFWTILIDYVRDKAIDRSKEVYFLVCISLSDMVARLGLGLVVDSGFMQLANYCALCYFVMGIALCFTVWSNNFVLMILSVFLFSLMTGGAMIVLPGQVISFMKKEDLAMAMPSRMILFAPLSLTASPLIGGTILIELSRFGLLQDDVVLMARSKYALIEFFNGLIREASTFGLDIIVEKTKYMNLDWRN</sequence>
<evidence type="ECO:0000256" key="6">
    <source>
        <dbReference type="SAM" id="Phobius"/>
    </source>
</evidence>
<evidence type="ECO:0000313" key="7">
    <source>
        <dbReference type="EMBL" id="GIY21803.1"/>
    </source>
</evidence>
<reference evidence="7 8" key="1">
    <citation type="submission" date="2021-06" db="EMBL/GenBank/DDBJ databases">
        <title>Caerostris extrusa draft genome.</title>
        <authorList>
            <person name="Kono N."/>
            <person name="Arakawa K."/>
        </authorList>
    </citation>
    <scope>NUCLEOTIDE SEQUENCE [LARGE SCALE GENOMIC DNA]</scope>
</reference>
<comment type="subcellular location">
    <subcellularLocation>
        <location evidence="1">Membrane</location>
        <topology evidence="1">Multi-pass membrane protein</topology>
    </subcellularLocation>
</comment>
<evidence type="ECO:0000256" key="2">
    <source>
        <dbReference type="ARBA" id="ARBA00022448"/>
    </source>
</evidence>
<evidence type="ECO:0000313" key="8">
    <source>
        <dbReference type="Proteomes" id="UP001054945"/>
    </source>
</evidence>
<keyword evidence="2" id="KW-0813">Transport</keyword>
<keyword evidence="4 6" id="KW-1133">Transmembrane helix</keyword>
<organism evidence="7 8">
    <name type="scientific">Caerostris extrusa</name>
    <name type="common">Bark spider</name>
    <name type="synonym">Caerostris bankana</name>
    <dbReference type="NCBI Taxonomy" id="172846"/>
    <lineage>
        <taxon>Eukaryota</taxon>
        <taxon>Metazoa</taxon>
        <taxon>Ecdysozoa</taxon>
        <taxon>Arthropoda</taxon>
        <taxon>Chelicerata</taxon>
        <taxon>Arachnida</taxon>
        <taxon>Araneae</taxon>
        <taxon>Araneomorphae</taxon>
        <taxon>Entelegynae</taxon>
        <taxon>Araneoidea</taxon>
        <taxon>Araneidae</taxon>
        <taxon>Caerostris</taxon>
    </lineage>
</organism>
<accession>A0AAV4RHJ7</accession>
<comment type="caution">
    <text evidence="7">The sequence shown here is derived from an EMBL/GenBank/DDBJ whole genome shotgun (WGS) entry which is preliminary data.</text>
</comment>
<dbReference type="EMBL" id="BPLR01008057">
    <property type="protein sequence ID" value="GIY21803.1"/>
    <property type="molecule type" value="Genomic_DNA"/>
</dbReference>
<evidence type="ECO:0000256" key="4">
    <source>
        <dbReference type="ARBA" id="ARBA00022989"/>
    </source>
</evidence>
<evidence type="ECO:0000256" key="1">
    <source>
        <dbReference type="ARBA" id="ARBA00004141"/>
    </source>
</evidence>
<dbReference type="GO" id="GO:0016020">
    <property type="term" value="C:membrane"/>
    <property type="evidence" value="ECO:0007669"/>
    <property type="project" value="UniProtKB-SubCell"/>
</dbReference>
<dbReference type="InterPro" id="IPR036259">
    <property type="entry name" value="MFS_trans_sf"/>
</dbReference>